<dbReference type="PANTHER" id="PTHR42078:SF1">
    <property type="entry name" value="GLUCAN 1, 4-ALPHA-GLUCOSIDASE"/>
    <property type="match status" value="1"/>
</dbReference>
<organism evidence="3 4">
    <name type="scientific">Thermothielavioides terrestris</name>
    <dbReference type="NCBI Taxonomy" id="2587410"/>
    <lineage>
        <taxon>Eukaryota</taxon>
        <taxon>Fungi</taxon>
        <taxon>Dikarya</taxon>
        <taxon>Ascomycota</taxon>
        <taxon>Pezizomycotina</taxon>
        <taxon>Sordariomycetes</taxon>
        <taxon>Sordariomycetidae</taxon>
        <taxon>Sordariales</taxon>
        <taxon>Chaetomiaceae</taxon>
        <taxon>Thermothielavioides</taxon>
    </lineage>
</organism>
<feature type="compositionally biased region" description="Low complexity" evidence="1">
    <location>
        <begin position="1"/>
        <end position="34"/>
    </location>
</feature>
<sequence length="137" mass="14457">MTQTPTSSSTTYSSSSSTTTSSSSSAFTTTATPTGPFGPIDTGDDFPMPPARYPKVVKLEERRISTAGAPRARCTQVEIQAPGQEARVVRDRDGIPVVVDIQETEAVLPPGAPTPAPDLARRSPSDVSPCACIWYLT</sequence>
<dbReference type="Pfam" id="PF25130">
    <property type="entry name" value="DUF7820"/>
    <property type="match status" value="1"/>
</dbReference>
<dbReference type="PANTHER" id="PTHR42078">
    <property type="entry name" value="GLUCAN 1, 4-ALPHA-GLUCOSIDASE"/>
    <property type="match status" value="1"/>
</dbReference>
<dbReference type="EMBL" id="OUUZ01000018">
    <property type="protein sequence ID" value="SPQ27041.1"/>
    <property type="molecule type" value="Genomic_DNA"/>
</dbReference>
<gene>
    <name evidence="3" type="ORF">TT172_LOCUS9460</name>
</gene>
<feature type="region of interest" description="Disordered" evidence="1">
    <location>
        <begin position="1"/>
        <end position="52"/>
    </location>
</feature>
<evidence type="ECO:0000259" key="2">
    <source>
        <dbReference type="Pfam" id="PF25130"/>
    </source>
</evidence>
<accession>A0A3S4AVK5</accession>
<dbReference type="AlphaFoldDB" id="A0A3S4AVK5"/>
<dbReference type="Proteomes" id="UP000289323">
    <property type="component" value="Unassembled WGS sequence"/>
</dbReference>
<evidence type="ECO:0000313" key="3">
    <source>
        <dbReference type="EMBL" id="SPQ27041.1"/>
    </source>
</evidence>
<proteinExistence type="predicted"/>
<feature type="domain" description="DUF7820" evidence="2">
    <location>
        <begin position="6"/>
        <end position="135"/>
    </location>
</feature>
<protein>
    <submittedName>
        <fullName evidence="3">D8e5f945-a7a6-4973-8cc2-4b6c510397ea</fullName>
    </submittedName>
</protein>
<name>A0A3S4AVK5_9PEZI</name>
<dbReference type="InterPro" id="IPR056722">
    <property type="entry name" value="DUF7820"/>
</dbReference>
<evidence type="ECO:0000313" key="4">
    <source>
        <dbReference type="Proteomes" id="UP000289323"/>
    </source>
</evidence>
<evidence type="ECO:0000256" key="1">
    <source>
        <dbReference type="SAM" id="MobiDB-lite"/>
    </source>
</evidence>
<reference evidence="3 4" key="1">
    <citation type="submission" date="2018-04" db="EMBL/GenBank/DDBJ databases">
        <authorList>
            <person name="Huttner S."/>
            <person name="Dainat J."/>
        </authorList>
    </citation>
    <scope>NUCLEOTIDE SEQUENCE [LARGE SCALE GENOMIC DNA]</scope>
</reference>